<keyword evidence="2" id="KW-1185">Reference proteome</keyword>
<evidence type="ECO:0000313" key="2">
    <source>
        <dbReference type="Proteomes" id="UP000887574"/>
    </source>
</evidence>
<sequence length="155" mass="18002">MDKLSLEAQAKISKLEEGILELEAIRAMDEEIIAHAQRDGTRLEVGSETLNRSYIRAKTAAERMGPRAEDTVQDQQTRRRDFRARTIRAMDQEIIETLKETEQDLKLDLERSLATISEQKVQLSEWDQHAEEYERVILQLHEKNTALRAKKKTDV</sequence>
<proteinExistence type="predicted"/>
<feature type="compositionally biased region" description="Basic and acidic residues" evidence="1">
    <location>
        <begin position="60"/>
        <end position="70"/>
    </location>
</feature>
<evidence type="ECO:0000256" key="1">
    <source>
        <dbReference type="SAM" id="MobiDB-lite"/>
    </source>
</evidence>
<name>A0A915DSH6_9BILA</name>
<organism evidence="2 3">
    <name type="scientific">Ditylenchus dipsaci</name>
    <dbReference type="NCBI Taxonomy" id="166011"/>
    <lineage>
        <taxon>Eukaryota</taxon>
        <taxon>Metazoa</taxon>
        <taxon>Ecdysozoa</taxon>
        <taxon>Nematoda</taxon>
        <taxon>Chromadorea</taxon>
        <taxon>Rhabditida</taxon>
        <taxon>Tylenchina</taxon>
        <taxon>Tylenchomorpha</taxon>
        <taxon>Sphaerularioidea</taxon>
        <taxon>Anguinidae</taxon>
        <taxon>Anguininae</taxon>
        <taxon>Ditylenchus</taxon>
    </lineage>
</organism>
<dbReference type="WBParaSite" id="jg22674">
    <property type="protein sequence ID" value="jg22674"/>
    <property type="gene ID" value="jg22674"/>
</dbReference>
<evidence type="ECO:0000313" key="3">
    <source>
        <dbReference type="WBParaSite" id="jg22674"/>
    </source>
</evidence>
<accession>A0A915DSH6</accession>
<feature type="region of interest" description="Disordered" evidence="1">
    <location>
        <begin position="60"/>
        <end position="79"/>
    </location>
</feature>
<protein>
    <submittedName>
        <fullName evidence="3">Uncharacterized protein</fullName>
    </submittedName>
</protein>
<reference evidence="3" key="1">
    <citation type="submission" date="2022-11" db="UniProtKB">
        <authorList>
            <consortium name="WormBaseParasite"/>
        </authorList>
    </citation>
    <scope>IDENTIFICATION</scope>
</reference>
<dbReference type="Proteomes" id="UP000887574">
    <property type="component" value="Unplaced"/>
</dbReference>
<dbReference type="AlphaFoldDB" id="A0A915DSH6"/>